<dbReference type="OrthoDB" id="9815657at2"/>
<name>I6Z4U8_MELRP</name>
<dbReference type="STRING" id="1191523.MROS_0934"/>
<dbReference type="InterPro" id="IPR011659">
    <property type="entry name" value="WD40"/>
</dbReference>
<evidence type="ECO:0000313" key="3">
    <source>
        <dbReference type="Proteomes" id="UP000009011"/>
    </source>
</evidence>
<evidence type="ECO:0000256" key="1">
    <source>
        <dbReference type="ARBA" id="ARBA00009820"/>
    </source>
</evidence>
<dbReference type="Proteomes" id="UP000009011">
    <property type="component" value="Chromosome"/>
</dbReference>
<protein>
    <submittedName>
        <fullName evidence="2">WD40-like Beta Propeller</fullName>
    </submittedName>
</protein>
<keyword evidence="3" id="KW-1185">Reference proteome</keyword>
<dbReference type="PANTHER" id="PTHR36842">
    <property type="entry name" value="PROTEIN TOLB HOMOLOG"/>
    <property type="match status" value="1"/>
</dbReference>
<reference evidence="2 3" key="1">
    <citation type="journal article" date="2013" name="PLoS ONE">
        <title>Genomic analysis of Melioribacter roseus, facultatively anaerobic organotrophic bacterium representing a novel deep lineage within Bacteriodetes/Chlorobi group.</title>
        <authorList>
            <person name="Kadnikov V.V."/>
            <person name="Mardanov A.V."/>
            <person name="Podosokorskaya O.A."/>
            <person name="Gavrilov S.N."/>
            <person name="Kublanov I.V."/>
            <person name="Beletsky A.V."/>
            <person name="Bonch-Osmolovskaya E.A."/>
            <person name="Ravin N.V."/>
        </authorList>
    </citation>
    <scope>NUCLEOTIDE SEQUENCE [LARGE SCALE GENOMIC DNA]</scope>
    <source>
        <strain evidence="3">JCM 17771 / P3M-2</strain>
    </source>
</reference>
<dbReference type="PROSITE" id="PS51257">
    <property type="entry name" value="PROKAR_LIPOPROTEIN"/>
    <property type="match status" value="1"/>
</dbReference>
<dbReference type="PANTHER" id="PTHR36842:SF1">
    <property type="entry name" value="PROTEIN TOLB"/>
    <property type="match status" value="1"/>
</dbReference>
<gene>
    <name evidence="2" type="ordered locus">MROS_0934</name>
</gene>
<comment type="similarity">
    <text evidence="1">Belongs to the TolB family.</text>
</comment>
<dbReference type="Gene3D" id="2.120.10.30">
    <property type="entry name" value="TolB, C-terminal domain"/>
    <property type="match status" value="2"/>
</dbReference>
<dbReference type="KEGG" id="mro:MROS_0934"/>
<sequence>MKKTGYLLLMVSLIAVVSCNKENPFEPDIEVIKKYEVVFVSDRNSGGETSLELGAKTELFSAGLDSISQKRLTFNQTWDFDPVYSPDGSKIAFTAYSSESNSNIILYDIAAKTQKILSEGREPVYSRDGSKIAFLDGESIGIVNSDGSNKVILDLPEGKPRSVNFSPDGARLIFVLQNGNASEIYSVNINGSDLNKITETEDYEVYCNYSPDGSRVVSVAYTNTVAQIFIMNSDGSNRIRLTNTEEWNNKPLFTPDGGEIIFVSNRNGRSEIFVMNSDGSNQRQLVSFSDFADDPVISSDGKIVAVTVDNGFKKNLWFYNRETGQLNEMPGFNANNFSPNFKPVSD</sequence>
<dbReference type="RefSeq" id="WP_014855611.1">
    <property type="nucleotide sequence ID" value="NC_018178.1"/>
</dbReference>
<dbReference type="eggNOG" id="COG0823">
    <property type="taxonomic scope" value="Bacteria"/>
</dbReference>
<organism evidence="2 3">
    <name type="scientific">Melioribacter roseus (strain DSM 23840 / JCM 17771 / VKM B-2668 / P3M-2)</name>
    <dbReference type="NCBI Taxonomy" id="1191523"/>
    <lineage>
        <taxon>Bacteria</taxon>
        <taxon>Pseudomonadati</taxon>
        <taxon>Ignavibacteriota</taxon>
        <taxon>Ignavibacteria</taxon>
        <taxon>Ignavibacteriales</taxon>
        <taxon>Melioribacteraceae</taxon>
        <taxon>Melioribacter</taxon>
    </lineage>
</organism>
<dbReference type="HOGENOM" id="CLU_899797_0_0_10"/>
<accession>I6Z4U8</accession>
<dbReference type="Pfam" id="PF07676">
    <property type="entry name" value="PD40"/>
    <property type="match status" value="2"/>
</dbReference>
<evidence type="ECO:0000313" key="2">
    <source>
        <dbReference type="EMBL" id="AFN74175.1"/>
    </source>
</evidence>
<dbReference type="InterPro" id="IPR011042">
    <property type="entry name" value="6-blade_b-propeller_TolB-like"/>
</dbReference>
<dbReference type="AlphaFoldDB" id="I6Z4U8"/>
<dbReference type="SUPFAM" id="SSF82171">
    <property type="entry name" value="DPP6 N-terminal domain-like"/>
    <property type="match status" value="1"/>
</dbReference>
<dbReference type="PATRIC" id="fig|1191523.3.peg.987"/>
<proteinExistence type="inferred from homology"/>
<dbReference type="EMBL" id="CP003557">
    <property type="protein sequence ID" value="AFN74175.1"/>
    <property type="molecule type" value="Genomic_DNA"/>
</dbReference>